<evidence type="ECO:0000313" key="2">
    <source>
        <dbReference type="Proteomes" id="UP000028582"/>
    </source>
</evidence>
<evidence type="ECO:0000313" key="1">
    <source>
        <dbReference type="EMBL" id="ETO62447.1"/>
    </source>
</evidence>
<name>A0A080Z736_PHYNI</name>
<dbReference type="Proteomes" id="UP000028582">
    <property type="component" value="Unassembled WGS sequence"/>
</dbReference>
<sequence length="61" mass="7141">LNARNPVRTTLVDTCRLVPDTRRASQRTRTPQKLHVTWFQDIRRIRAGIDSFSIMPNGIFF</sequence>
<comment type="caution">
    <text evidence="1">The sequence shown here is derived from an EMBL/GenBank/DDBJ whole genome shotgun (WGS) entry which is preliminary data.</text>
</comment>
<organism evidence="1 2">
    <name type="scientific">Phytophthora nicotianae P1976</name>
    <dbReference type="NCBI Taxonomy" id="1317066"/>
    <lineage>
        <taxon>Eukaryota</taxon>
        <taxon>Sar</taxon>
        <taxon>Stramenopiles</taxon>
        <taxon>Oomycota</taxon>
        <taxon>Peronosporomycetes</taxon>
        <taxon>Peronosporales</taxon>
        <taxon>Peronosporaceae</taxon>
        <taxon>Phytophthora</taxon>
    </lineage>
</organism>
<accession>A0A080Z736</accession>
<dbReference type="EMBL" id="ANJA01003588">
    <property type="protein sequence ID" value="ETO62447.1"/>
    <property type="molecule type" value="Genomic_DNA"/>
</dbReference>
<protein>
    <submittedName>
        <fullName evidence="1">Uncharacterized protein</fullName>
    </submittedName>
</protein>
<proteinExistence type="predicted"/>
<feature type="non-terminal residue" evidence="1">
    <location>
        <position position="1"/>
    </location>
</feature>
<gene>
    <name evidence="1" type="ORF">F444_19648</name>
</gene>
<dbReference type="AlphaFoldDB" id="A0A080Z736"/>
<reference evidence="1 2" key="1">
    <citation type="submission" date="2013-11" db="EMBL/GenBank/DDBJ databases">
        <title>The Genome Sequence of Phytophthora parasitica P1976.</title>
        <authorList>
            <consortium name="The Broad Institute Genomics Platform"/>
            <person name="Russ C."/>
            <person name="Tyler B."/>
            <person name="Panabieres F."/>
            <person name="Shan W."/>
            <person name="Tripathy S."/>
            <person name="Grunwald N."/>
            <person name="Machado M."/>
            <person name="Johnson C.S."/>
            <person name="Walker B."/>
            <person name="Young S."/>
            <person name="Zeng Q."/>
            <person name="Gargeya S."/>
            <person name="Fitzgerald M."/>
            <person name="Haas B."/>
            <person name="Abouelleil A."/>
            <person name="Allen A.W."/>
            <person name="Alvarado L."/>
            <person name="Arachchi H.M."/>
            <person name="Berlin A.M."/>
            <person name="Chapman S.B."/>
            <person name="Gainer-Dewar J."/>
            <person name="Goldberg J."/>
            <person name="Griggs A."/>
            <person name="Gujja S."/>
            <person name="Hansen M."/>
            <person name="Howarth C."/>
            <person name="Imamovic A."/>
            <person name="Ireland A."/>
            <person name="Larimer J."/>
            <person name="McCowan C."/>
            <person name="Murphy C."/>
            <person name="Pearson M."/>
            <person name="Poon T.W."/>
            <person name="Priest M."/>
            <person name="Roberts A."/>
            <person name="Saif S."/>
            <person name="Shea T."/>
            <person name="Sisk P."/>
            <person name="Sykes S."/>
            <person name="Wortman J."/>
            <person name="Nusbaum C."/>
            <person name="Birren B."/>
        </authorList>
    </citation>
    <scope>NUCLEOTIDE SEQUENCE [LARGE SCALE GENOMIC DNA]</scope>
    <source>
        <strain evidence="1 2">P1976</strain>
    </source>
</reference>